<protein>
    <submittedName>
        <fullName evidence="2">Uncharacterized protein</fullName>
    </submittedName>
</protein>
<organism evidence="2 3">
    <name type="scientific">Portunus trituberculatus</name>
    <name type="common">Swimming crab</name>
    <name type="synonym">Neptunus trituberculatus</name>
    <dbReference type="NCBI Taxonomy" id="210409"/>
    <lineage>
        <taxon>Eukaryota</taxon>
        <taxon>Metazoa</taxon>
        <taxon>Ecdysozoa</taxon>
        <taxon>Arthropoda</taxon>
        <taxon>Crustacea</taxon>
        <taxon>Multicrustacea</taxon>
        <taxon>Malacostraca</taxon>
        <taxon>Eumalacostraca</taxon>
        <taxon>Eucarida</taxon>
        <taxon>Decapoda</taxon>
        <taxon>Pleocyemata</taxon>
        <taxon>Brachyura</taxon>
        <taxon>Eubrachyura</taxon>
        <taxon>Portunoidea</taxon>
        <taxon>Portunidae</taxon>
        <taxon>Portuninae</taxon>
        <taxon>Portunus</taxon>
    </lineage>
</organism>
<proteinExistence type="predicted"/>
<evidence type="ECO:0000313" key="2">
    <source>
        <dbReference type="EMBL" id="MPC28111.1"/>
    </source>
</evidence>
<reference evidence="2 3" key="1">
    <citation type="submission" date="2019-05" db="EMBL/GenBank/DDBJ databases">
        <title>Another draft genome of Portunus trituberculatus and its Hox gene families provides insights of decapod evolution.</title>
        <authorList>
            <person name="Jeong J.-H."/>
            <person name="Song I."/>
            <person name="Kim S."/>
            <person name="Choi T."/>
            <person name="Kim D."/>
            <person name="Ryu S."/>
            <person name="Kim W."/>
        </authorList>
    </citation>
    <scope>NUCLEOTIDE SEQUENCE [LARGE SCALE GENOMIC DNA]</scope>
    <source>
        <tissue evidence="2">Muscle</tissue>
    </source>
</reference>
<comment type="caution">
    <text evidence="2">The sequence shown here is derived from an EMBL/GenBank/DDBJ whole genome shotgun (WGS) entry which is preliminary data.</text>
</comment>
<dbReference type="EMBL" id="VSRR010001857">
    <property type="protein sequence ID" value="MPC28111.1"/>
    <property type="molecule type" value="Genomic_DNA"/>
</dbReference>
<dbReference type="Proteomes" id="UP000324222">
    <property type="component" value="Unassembled WGS sequence"/>
</dbReference>
<keyword evidence="3" id="KW-1185">Reference proteome</keyword>
<accession>A0A5B7E295</accession>
<sequence>MQHLSDFSKRLEALEKIVSDLASHALGATTQADQRPKVQKGESGEKGKDKNECKIKLKGKQKVIKSHKLMTTSVSGLEAVIGKCGDE</sequence>
<evidence type="ECO:0000313" key="3">
    <source>
        <dbReference type="Proteomes" id="UP000324222"/>
    </source>
</evidence>
<name>A0A5B7E295_PORTR</name>
<feature type="compositionally biased region" description="Basic and acidic residues" evidence="1">
    <location>
        <begin position="34"/>
        <end position="52"/>
    </location>
</feature>
<gene>
    <name evidence="2" type="ORF">E2C01_021305</name>
</gene>
<feature type="region of interest" description="Disordered" evidence="1">
    <location>
        <begin position="26"/>
        <end position="52"/>
    </location>
</feature>
<dbReference type="AlphaFoldDB" id="A0A5B7E295"/>
<evidence type="ECO:0000256" key="1">
    <source>
        <dbReference type="SAM" id="MobiDB-lite"/>
    </source>
</evidence>